<evidence type="ECO:0000313" key="4">
    <source>
        <dbReference type="Proteomes" id="UP000503540"/>
    </source>
</evidence>
<gene>
    <name evidence="3" type="ORF">F5544_09120</name>
</gene>
<sequence length="463" mass="50751">MTTVHPEWYWDVARQLGDLSTKLEQKLRELDGNLDISRSAGVHSTAGTGWAAAYSQSAADIFELASLSAIAAGNFAKMVHTAGANHAEAENKNAPEKSQIPIPPPPQVTSLQYSLHPTRLCNGGLGDIPGRWHLIDGRHKKAWADCDTGKIEHASQLFGKFSGEFKDVKLNLPGNPDEPEDVPMIRSAVGRFLNAVDDVSAFSGYLGSACHEVADKSHIEREQIKQVLFYCEMTINTWKITRAAPPLRWFVKKMIDAYIEELKDRAGRDVDTLLTELDGFVDGAVQQTGGSMAGATGDVQLWLAPFLGRYARQGYPATGRNLFDNIRAGRDGELRAGLDPNAPKRAVFVNGRTRIPDRIDDVNRQVTEVKNTNDTQGSAQQIHDESDWAAQNGYTMTLVVDNRTQLAPDTQQLVNEGRVTVIREELDDNLPKGQSPTPFIPKPNWGPPASNKDPRGSTGVPVP</sequence>
<dbReference type="InterPro" id="IPR028903">
    <property type="entry name" value="Tox-REase-7_dom"/>
</dbReference>
<evidence type="ECO:0000256" key="1">
    <source>
        <dbReference type="SAM" id="MobiDB-lite"/>
    </source>
</evidence>
<reference evidence="3 4" key="1">
    <citation type="journal article" date="2019" name="ACS Chem. Biol.">
        <title>Identification and Mobilization of a Cryptic Antibiotic Biosynthesis Gene Locus from a Human-Pathogenic Nocardia Isolate.</title>
        <authorList>
            <person name="Herisse M."/>
            <person name="Ishida K."/>
            <person name="Porter J.L."/>
            <person name="Howden B."/>
            <person name="Hertweck C."/>
            <person name="Stinear T.P."/>
            <person name="Pidot S.J."/>
        </authorList>
    </citation>
    <scope>NUCLEOTIDE SEQUENCE [LARGE SCALE GENOMIC DNA]</scope>
    <source>
        <strain evidence="3 4">AUSMDU00012717</strain>
    </source>
</reference>
<feature type="region of interest" description="Disordered" evidence="1">
    <location>
        <begin position="427"/>
        <end position="463"/>
    </location>
</feature>
<dbReference type="RefSeq" id="WP_167472795.1">
    <property type="nucleotide sequence ID" value="NZ_CP046172.1"/>
</dbReference>
<evidence type="ECO:0000259" key="2">
    <source>
        <dbReference type="Pfam" id="PF15649"/>
    </source>
</evidence>
<dbReference type="AlphaFoldDB" id="A0A6G9Y8X7"/>
<keyword evidence="4" id="KW-1185">Reference proteome</keyword>
<feature type="domain" description="Tox-REase-7" evidence="2">
    <location>
        <begin position="329"/>
        <end position="409"/>
    </location>
</feature>
<dbReference type="Pfam" id="PF15649">
    <property type="entry name" value="Tox-REase-7"/>
    <property type="match status" value="1"/>
</dbReference>
<accession>A0A6G9Y8X7</accession>
<dbReference type="KEGG" id="nah:F5544_09120"/>
<organism evidence="3 4">
    <name type="scientific">Nocardia arthritidis</name>
    <dbReference type="NCBI Taxonomy" id="228602"/>
    <lineage>
        <taxon>Bacteria</taxon>
        <taxon>Bacillati</taxon>
        <taxon>Actinomycetota</taxon>
        <taxon>Actinomycetes</taxon>
        <taxon>Mycobacteriales</taxon>
        <taxon>Nocardiaceae</taxon>
        <taxon>Nocardia</taxon>
    </lineage>
</organism>
<name>A0A6G9Y8X7_9NOCA</name>
<evidence type="ECO:0000313" key="3">
    <source>
        <dbReference type="EMBL" id="QIS09725.1"/>
    </source>
</evidence>
<dbReference type="Proteomes" id="UP000503540">
    <property type="component" value="Chromosome"/>
</dbReference>
<dbReference type="EMBL" id="CP046172">
    <property type="protein sequence ID" value="QIS09725.1"/>
    <property type="molecule type" value="Genomic_DNA"/>
</dbReference>
<protein>
    <recommendedName>
        <fullName evidence="2">Tox-REase-7 domain-containing protein</fullName>
    </recommendedName>
</protein>
<proteinExistence type="predicted"/>
<feature type="region of interest" description="Disordered" evidence="1">
    <location>
        <begin position="86"/>
        <end position="109"/>
    </location>
</feature>